<keyword evidence="2" id="KW-1185">Reference proteome</keyword>
<dbReference type="Proteomes" id="UP000837857">
    <property type="component" value="Chromosome 26"/>
</dbReference>
<reference evidence="1" key="1">
    <citation type="submission" date="2022-03" db="EMBL/GenBank/DDBJ databases">
        <authorList>
            <person name="Martin H S."/>
        </authorList>
    </citation>
    <scope>NUCLEOTIDE SEQUENCE</scope>
</reference>
<organism evidence="1 2">
    <name type="scientific">Iphiclides podalirius</name>
    <name type="common">scarce swallowtail</name>
    <dbReference type="NCBI Taxonomy" id="110791"/>
    <lineage>
        <taxon>Eukaryota</taxon>
        <taxon>Metazoa</taxon>
        <taxon>Ecdysozoa</taxon>
        <taxon>Arthropoda</taxon>
        <taxon>Hexapoda</taxon>
        <taxon>Insecta</taxon>
        <taxon>Pterygota</taxon>
        <taxon>Neoptera</taxon>
        <taxon>Endopterygota</taxon>
        <taxon>Lepidoptera</taxon>
        <taxon>Glossata</taxon>
        <taxon>Ditrysia</taxon>
        <taxon>Papilionoidea</taxon>
        <taxon>Papilionidae</taxon>
        <taxon>Papilioninae</taxon>
        <taxon>Iphiclides</taxon>
    </lineage>
</organism>
<evidence type="ECO:0000313" key="2">
    <source>
        <dbReference type="Proteomes" id="UP000837857"/>
    </source>
</evidence>
<evidence type="ECO:0008006" key="3">
    <source>
        <dbReference type="Google" id="ProtNLM"/>
    </source>
</evidence>
<evidence type="ECO:0000313" key="1">
    <source>
        <dbReference type="EMBL" id="CAH2059266.1"/>
    </source>
</evidence>
<accession>A0ABN8ILM6</accession>
<sequence length="70" mass="8114">MSSVTNNSQRSMVIFLFLKLFAVSMWTCDGKIRTLLRAVFKNFRVSLQMDVYHQLMCRATLFTCSALVRS</sequence>
<dbReference type="EMBL" id="OW152838">
    <property type="protein sequence ID" value="CAH2059266.1"/>
    <property type="molecule type" value="Genomic_DNA"/>
</dbReference>
<gene>
    <name evidence="1" type="ORF">IPOD504_LOCUS10794</name>
</gene>
<protein>
    <recommendedName>
        <fullName evidence="3">Secreted protein</fullName>
    </recommendedName>
</protein>
<name>A0ABN8ILM6_9NEOP</name>
<feature type="non-terminal residue" evidence="1">
    <location>
        <position position="70"/>
    </location>
</feature>
<proteinExistence type="predicted"/>